<dbReference type="AlphaFoldDB" id="A0A2P2E4R3"/>
<evidence type="ECO:0000256" key="1">
    <source>
        <dbReference type="SAM" id="Phobius"/>
    </source>
</evidence>
<protein>
    <submittedName>
        <fullName evidence="3">Permease</fullName>
    </submittedName>
</protein>
<keyword evidence="4" id="KW-1185">Reference proteome</keyword>
<evidence type="ECO:0000313" key="4">
    <source>
        <dbReference type="Proteomes" id="UP000245133"/>
    </source>
</evidence>
<comment type="caution">
    <text evidence="3">The sequence shown here is derived from an EMBL/GenBank/DDBJ whole genome shotgun (WGS) entry which is preliminary data.</text>
</comment>
<dbReference type="GO" id="GO:0016020">
    <property type="term" value="C:membrane"/>
    <property type="evidence" value="ECO:0007669"/>
    <property type="project" value="InterPro"/>
</dbReference>
<organism evidence="3 4">
    <name type="scientific">Leptospira ryugenii</name>
    <dbReference type="NCBI Taxonomy" id="1917863"/>
    <lineage>
        <taxon>Bacteria</taxon>
        <taxon>Pseudomonadati</taxon>
        <taxon>Spirochaetota</taxon>
        <taxon>Spirochaetia</taxon>
        <taxon>Leptospirales</taxon>
        <taxon>Leptospiraceae</taxon>
        <taxon>Leptospira</taxon>
    </lineage>
</organism>
<feature type="transmembrane region" description="Helical" evidence="1">
    <location>
        <begin position="152"/>
        <end position="169"/>
    </location>
</feature>
<accession>A0A2P2E4R3</accession>
<feature type="transmembrane region" description="Helical" evidence="1">
    <location>
        <begin position="92"/>
        <end position="112"/>
    </location>
</feature>
<feature type="transmembrane region" description="Helical" evidence="1">
    <location>
        <begin position="210"/>
        <end position="229"/>
    </location>
</feature>
<dbReference type="PANTHER" id="PTHR22911">
    <property type="entry name" value="ACYL-MALONYL CONDENSING ENZYME-RELATED"/>
    <property type="match status" value="1"/>
</dbReference>
<feature type="transmembrane region" description="Helical" evidence="1">
    <location>
        <begin position="266"/>
        <end position="284"/>
    </location>
</feature>
<dbReference type="InterPro" id="IPR000620">
    <property type="entry name" value="EamA_dom"/>
</dbReference>
<keyword evidence="1" id="KW-0472">Membrane</keyword>
<dbReference type="InterPro" id="IPR037185">
    <property type="entry name" value="EmrE-like"/>
</dbReference>
<gene>
    <name evidence="3" type="ORF">LPTSP4_33820</name>
</gene>
<feature type="transmembrane region" description="Helical" evidence="1">
    <location>
        <begin position="181"/>
        <end position="198"/>
    </location>
</feature>
<evidence type="ECO:0000259" key="2">
    <source>
        <dbReference type="Pfam" id="PF00892"/>
    </source>
</evidence>
<feature type="transmembrane region" description="Helical" evidence="1">
    <location>
        <begin position="68"/>
        <end position="86"/>
    </location>
</feature>
<feature type="transmembrane region" description="Helical" evidence="1">
    <location>
        <begin position="34"/>
        <end position="56"/>
    </location>
</feature>
<evidence type="ECO:0000313" key="3">
    <source>
        <dbReference type="EMBL" id="GBF51844.1"/>
    </source>
</evidence>
<dbReference type="Proteomes" id="UP000245133">
    <property type="component" value="Unassembled WGS sequence"/>
</dbReference>
<feature type="domain" description="EamA" evidence="2">
    <location>
        <begin position="16"/>
        <end position="139"/>
    </location>
</feature>
<dbReference type="RefSeq" id="WP_282097157.1">
    <property type="nucleotide sequence ID" value="NZ_BFBB01000009.1"/>
</dbReference>
<dbReference type="SUPFAM" id="SSF103481">
    <property type="entry name" value="Multidrug resistance efflux transporter EmrE"/>
    <property type="match status" value="2"/>
</dbReference>
<proteinExistence type="predicted"/>
<reference evidence="3 4" key="1">
    <citation type="submission" date="2018-02" db="EMBL/GenBank/DDBJ databases">
        <title>Novel Leptospira species isolated from soil and water in Japan.</title>
        <authorList>
            <person name="Nakao R."/>
            <person name="Masuzawa T."/>
        </authorList>
    </citation>
    <scope>NUCLEOTIDE SEQUENCE [LARGE SCALE GENOMIC DNA]</scope>
    <source>
        <strain evidence="3 4">YH101</strain>
    </source>
</reference>
<feature type="transmembrane region" description="Helical" evidence="1">
    <location>
        <begin position="236"/>
        <end position="260"/>
    </location>
</feature>
<name>A0A2P2E4R3_9LEPT</name>
<dbReference type="EMBL" id="BFBB01000009">
    <property type="protein sequence ID" value="GBF51844.1"/>
    <property type="molecule type" value="Genomic_DNA"/>
</dbReference>
<sequence>MNAPSSKTQTLLELNVSVLIMGNVTLFAKTLPFHAITIIAGRAVFAFLLLLCFLKLRGKPLLPNSKTDFLKLFGIGILFGIHWVTYFHSIQISSVAIGMLSLFTYPVFTAILEPLFVGKKIDPFSFLLTCFAFLGLFFMVPKFDWSDQSFQGVVWGLFSAVIYSLRNILTKQMHVHYPSAQVLSIQLFASSILLLPFANGLSQMFFVPEYLLSLVVLAGVFTALAHTLWIRSIGKLPVVTVGLLSTVSPFYGTMSAWFFLGEVPPDRIWLGGGIILFCAVMEVIRTIDAKL</sequence>
<keyword evidence="1" id="KW-0812">Transmembrane</keyword>
<dbReference type="Pfam" id="PF00892">
    <property type="entry name" value="EamA"/>
    <property type="match status" value="2"/>
</dbReference>
<feature type="domain" description="EamA" evidence="2">
    <location>
        <begin position="152"/>
        <end position="279"/>
    </location>
</feature>
<keyword evidence="1" id="KW-1133">Transmembrane helix</keyword>
<feature type="transmembrane region" description="Helical" evidence="1">
    <location>
        <begin position="124"/>
        <end position="140"/>
    </location>
</feature>